<feature type="transmembrane region" description="Helical" evidence="1">
    <location>
        <begin position="45"/>
        <end position="67"/>
    </location>
</feature>
<dbReference type="GO" id="GO:0016787">
    <property type="term" value="F:hydrolase activity"/>
    <property type="evidence" value="ECO:0007669"/>
    <property type="project" value="UniProtKB-KW"/>
</dbReference>
<dbReference type="EMBL" id="JAAAMU010000001">
    <property type="protein sequence ID" value="NBC67800.1"/>
    <property type="molecule type" value="Genomic_DNA"/>
</dbReference>
<keyword evidence="3" id="KW-1185">Reference proteome</keyword>
<dbReference type="AlphaFoldDB" id="A0A7X5BZ31"/>
<name>A0A7X5BZ31_9BACL</name>
<keyword evidence="1" id="KW-0812">Transmembrane</keyword>
<sequence length="774" mass="84722">MELELNTPNAPIMPSPIPQRKPPAWKRTAAWLFYRGRVALRFDTALWRAAIVGLWAVFGTVLVITALGMPTGIGMLFDAAAAVLLGTLAMGLAGVAAAYVLSLCYVPLPRLTTGVLAFTGAAVWFIADKASLGDWMSFALAVILAGIGLAGGLFVGLLAHRRVSVIVKLALVVVITLTGLSFDRWPMNVYGDVPADAQVVSEEPAVAQLGAEDPSAAGPYPVQAFTYGSGTDSKREDFASGASLTTKTVDASSYISRWKWVRSLFWGFDETKLPVNGRVWMPEGQGPFPLVLIVHGNHLMEQFSDDGYAYLGEMLASRGYIAVSVDENFLNYSFWGNIPNNDMKVRAWMLLKHLQQIQAFSAQAGSPFYHKVDLRQVALIGHSRGGQAVAMAADRSKWFAEDKTLAGLDQIRIQAVIAIAPTDTLVDKKKAELKDTYYMSLQGASDGDVDTFGGERQYIRSRFTPGSDRFKTTLYIGEANHSRFNTSWGTMDDSLPGGLLLRKNEMMDAGDQRQVAKVYVSAFLETALQGSKQYKPLFRDFRVGEAWLPTATYLNRYEDGSFVPLARIDGDYDKAKLDNGVTASAERLQWSEAAAEDRDGNDKGTRGAVLQWKQGDGSYTLLLPETVDALHGGSPASGQELVFNMTNLERELPGFEEASASGKGGISGIPLPKVDIELESRNGASVRLPLSEFKAVTPLPYTHFTLFPWMEKRIKNGKYKQPTEPVFQTYGLPFEAFRSSGSQFDPARLSRITFYFTSDQGKVMLDDIGIADAR</sequence>
<gene>
    <name evidence="2" type="ORF">GT003_02200</name>
</gene>
<dbReference type="Pfam" id="PF07224">
    <property type="entry name" value="Chlorophyllase"/>
    <property type="match status" value="1"/>
</dbReference>
<organism evidence="2 3">
    <name type="scientific">Paenibacillus sacheonensis</name>
    <dbReference type="NCBI Taxonomy" id="742054"/>
    <lineage>
        <taxon>Bacteria</taxon>
        <taxon>Bacillati</taxon>
        <taxon>Bacillota</taxon>
        <taxon>Bacilli</taxon>
        <taxon>Bacillales</taxon>
        <taxon>Paenibacillaceae</taxon>
        <taxon>Paenibacillus</taxon>
    </lineage>
</organism>
<comment type="caution">
    <text evidence="2">The sequence shown here is derived from an EMBL/GenBank/DDBJ whole genome shotgun (WGS) entry which is preliminary data.</text>
</comment>
<dbReference type="PANTHER" id="PTHR33428">
    <property type="entry name" value="CHLOROPHYLLASE-2, CHLOROPLASTIC"/>
    <property type="match status" value="1"/>
</dbReference>
<keyword evidence="1" id="KW-1133">Transmembrane helix</keyword>
<evidence type="ECO:0000313" key="3">
    <source>
        <dbReference type="Proteomes" id="UP000558113"/>
    </source>
</evidence>
<protein>
    <submittedName>
        <fullName evidence="2">Alpha/beta hydrolase</fullName>
    </submittedName>
</protein>
<evidence type="ECO:0000313" key="2">
    <source>
        <dbReference type="EMBL" id="NBC67800.1"/>
    </source>
</evidence>
<keyword evidence="1" id="KW-0472">Membrane</keyword>
<proteinExistence type="predicted"/>
<reference evidence="2 3" key="1">
    <citation type="submission" date="2020-01" db="EMBL/GenBank/DDBJ databases">
        <title>Paenibacillus soybeanensis sp. nov. isolated from the nodules of soybean (Glycine max(L.) Merr).</title>
        <authorList>
            <person name="Wang H."/>
        </authorList>
    </citation>
    <scope>NUCLEOTIDE SEQUENCE [LARGE SCALE GENOMIC DNA]</scope>
    <source>
        <strain evidence="2 3">DSM 23054</strain>
    </source>
</reference>
<dbReference type="SUPFAM" id="SSF53474">
    <property type="entry name" value="alpha/beta-Hydrolases"/>
    <property type="match status" value="1"/>
</dbReference>
<dbReference type="InterPro" id="IPR029058">
    <property type="entry name" value="AB_hydrolase_fold"/>
</dbReference>
<dbReference type="Gene3D" id="3.40.50.1820">
    <property type="entry name" value="alpha/beta hydrolase"/>
    <property type="match status" value="1"/>
</dbReference>
<dbReference type="Proteomes" id="UP000558113">
    <property type="component" value="Unassembled WGS sequence"/>
</dbReference>
<feature type="transmembrane region" description="Helical" evidence="1">
    <location>
        <begin position="79"/>
        <end position="101"/>
    </location>
</feature>
<keyword evidence="2" id="KW-0378">Hydrolase</keyword>
<accession>A0A7X5BZ31</accession>
<dbReference type="PANTHER" id="PTHR33428:SF14">
    <property type="entry name" value="CARBOXYLESTERASE TYPE B DOMAIN-CONTAINING PROTEIN"/>
    <property type="match status" value="1"/>
</dbReference>
<feature type="transmembrane region" description="Helical" evidence="1">
    <location>
        <begin position="165"/>
        <end position="182"/>
    </location>
</feature>
<feature type="transmembrane region" description="Helical" evidence="1">
    <location>
        <begin position="108"/>
        <end position="126"/>
    </location>
</feature>
<dbReference type="InterPro" id="IPR017395">
    <property type="entry name" value="Chlorophyllase-like"/>
</dbReference>
<evidence type="ECO:0000256" key="1">
    <source>
        <dbReference type="SAM" id="Phobius"/>
    </source>
</evidence>
<feature type="transmembrane region" description="Helical" evidence="1">
    <location>
        <begin position="138"/>
        <end position="158"/>
    </location>
</feature>
<dbReference type="RefSeq" id="WP_161693924.1">
    <property type="nucleotide sequence ID" value="NZ_JAAAMU010000001.1"/>
</dbReference>
<dbReference type="OrthoDB" id="9808543at2"/>